<evidence type="ECO:0000313" key="2">
    <source>
        <dbReference type="Proteomes" id="UP000499080"/>
    </source>
</evidence>
<comment type="caution">
    <text evidence="1">The sequence shown here is derived from an EMBL/GenBank/DDBJ whole genome shotgun (WGS) entry which is preliminary data.</text>
</comment>
<reference evidence="1 2" key="1">
    <citation type="journal article" date="2019" name="Sci. Rep.">
        <title>Orb-weaving spider Araneus ventricosus genome elucidates the spidroin gene catalogue.</title>
        <authorList>
            <person name="Kono N."/>
            <person name="Nakamura H."/>
            <person name="Ohtoshi R."/>
            <person name="Moran D.A.P."/>
            <person name="Shinohara A."/>
            <person name="Yoshida Y."/>
            <person name="Fujiwara M."/>
            <person name="Mori M."/>
            <person name="Tomita M."/>
            <person name="Arakawa K."/>
        </authorList>
    </citation>
    <scope>NUCLEOTIDE SEQUENCE [LARGE SCALE GENOMIC DNA]</scope>
</reference>
<keyword evidence="2" id="KW-1185">Reference proteome</keyword>
<sequence>MRACLKEDIGASPAEMVYGQCLRCQGEFFLEIPPLPDKCCQRTPYCRSYDSTQEGFVLYLPLTIHRVPFLCTLIFVPHHKFLCVVIQLENHWSNRISMKSFLK</sequence>
<name>A0A4Y2K9V6_ARAVE</name>
<protein>
    <submittedName>
        <fullName evidence="1">Uncharacterized protein</fullName>
    </submittedName>
</protein>
<dbReference type="AlphaFoldDB" id="A0A4Y2K9V6"/>
<accession>A0A4Y2K9V6</accession>
<dbReference type="OrthoDB" id="422540at2759"/>
<organism evidence="1 2">
    <name type="scientific">Araneus ventricosus</name>
    <name type="common">Orbweaver spider</name>
    <name type="synonym">Epeira ventricosa</name>
    <dbReference type="NCBI Taxonomy" id="182803"/>
    <lineage>
        <taxon>Eukaryota</taxon>
        <taxon>Metazoa</taxon>
        <taxon>Ecdysozoa</taxon>
        <taxon>Arthropoda</taxon>
        <taxon>Chelicerata</taxon>
        <taxon>Arachnida</taxon>
        <taxon>Araneae</taxon>
        <taxon>Araneomorphae</taxon>
        <taxon>Entelegynae</taxon>
        <taxon>Araneoidea</taxon>
        <taxon>Araneidae</taxon>
        <taxon>Araneus</taxon>
    </lineage>
</organism>
<evidence type="ECO:0000313" key="1">
    <source>
        <dbReference type="EMBL" id="GBM98102.1"/>
    </source>
</evidence>
<dbReference type="Proteomes" id="UP000499080">
    <property type="component" value="Unassembled WGS sequence"/>
</dbReference>
<proteinExistence type="predicted"/>
<dbReference type="EMBL" id="BGPR01004292">
    <property type="protein sequence ID" value="GBM98102.1"/>
    <property type="molecule type" value="Genomic_DNA"/>
</dbReference>
<gene>
    <name evidence="1" type="ORF">AVEN_43225_1</name>
</gene>